<keyword evidence="1" id="KW-0175">Coiled coil</keyword>
<dbReference type="Proteomes" id="UP000692954">
    <property type="component" value="Unassembled WGS sequence"/>
</dbReference>
<dbReference type="EMBL" id="CAJJDN010000360">
    <property type="protein sequence ID" value="CAD8131028.1"/>
    <property type="molecule type" value="Genomic_DNA"/>
</dbReference>
<reference evidence="2" key="1">
    <citation type="submission" date="2021-01" db="EMBL/GenBank/DDBJ databases">
        <authorList>
            <consortium name="Genoscope - CEA"/>
            <person name="William W."/>
        </authorList>
    </citation>
    <scope>NUCLEOTIDE SEQUENCE</scope>
</reference>
<proteinExistence type="predicted"/>
<organism evidence="2 3">
    <name type="scientific">Paramecium sonneborni</name>
    <dbReference type="NCBI Taxonomy" id="65129"/>
    <lineage>
        <taxon>Eukaryota</taxon>
        <taxon>Sar</taxon>
        <taxon>Alveolata</taxon>
        <taxon>Ciliophora</taxon>
        <taxon>Intramacronucleata</taxon>
        <taxon>Oligohymenophorea</taxon>
        <taxon>Peniculida</taxon>
        <taxon>Parameciidae</taxon>
        <taxon>Paramecium</taxon>
    </lineage>
</organism>
<name>A0A8S1RS11_9CILI</name>
<feature type="coiled-coil region" evidence="1">
    <location>
        <begin position="121"/>
        <end position="185"/>
    </location>
</feature>
<evidence type="ECO:0000256" key="1">
    <source>
        <dbReference type="SAM" id="Coils"/>
    </source>
</evidence>
<sequence length="269" mass="32306">MTWLMFMNGQIKYKKQKLKCLNYLSINGIQKLQMKLKNIMLSFLNNTNNNKIIGIIQFSINYLQLKLELEKKKKIKKQIIEILFNQSNLKKRKFLQNISNQTTKFQERQDQTELAKQLKELNDLILKNRQFLSEIQNIKQDNMLLASYYEISGLNIEQTNLLSQIEQIKQQIDELNKKKLSFTNTLKIKGINSQKYKVYLRIKYLNKKLQIQNQNRTQKNRITYQRILDMNVKIDKSYQENQTRRGSSMSKCFIQINKLKQINYYIKIT</sequence>
<comment type="caution">
    <text evidence="2">The sequence shown here is derived from an EMBL/GenBank/DDBJ whole genome shotgun (WGS) entry which is preliminary data.</text>
</comment>
<accession>A0A8S1RS11</accession>
<evidence type="ECO:0000313" key="2">
    <source>
        <dbReference type="EMBL" id="CAD8131028.1"/>
    </source>
</evidence>
<evidence type="ECO:0000313" key="3">
    <source>
        <dbReference type="Proteomes" id="UP000692954"/>
    </source>
</evidence>
<dbReference type="AlphaFoldDB" id="A0A8S1RS11"/>
<gene>
    <name evidence="2" type="ORF">PSON_ATCC_30995.1.T3600006</name>
</gene>
<protein>
    <submittedName>
        <fullName evidence="2">Uncharacterized protein</fullName>
    </submittedName>
</protein>
<keyword evidence="3" id="KW-1185">Reference proteome</keyword>